<dbReference type="Proteomes" id="UP000473826">
    <property type="component" value="Unassembled WGS sequence"/>
</dbReference>
<evidence type="ECO:0000256" key="12">
    <source>
        <dbReference type="ARBA" id="ARBA00048126"/>
    </source>
</evidence>
<evidence type="ECO:0000256" key="3">
    <source>
        <dbReference type="ARBA" id="ARBA00005854"/>
    </source>
</evidence>
<dbReference type="CDD" id="cd04901">
    <property type="entry name" value="ACT_3PGDH"/>
    <property type="match status" value="1"/>
</dbReference>
<dbReference type="SUPFAM" id="SSF52283">
    <property type="entry name" value="Formate/glycerate dehydrogenase catalytic domain-like"/>
    <property type="match status" value="1"/>
</dbReference>
<accession>A0A7D8V268</accession>
<dbReference type="FunFam" id="3.40.50.720:FF:000041">
    <property type="entry name" value="D-3-phosphoglycerate dehydrogenase"/>
    <property type="match status" value="1"/>
</dbReference>
<evidence type="ECO:0000259" key="15">
    <source>
        <dbReference type="Pfam" id="PF00389"/>
    </source>
</evidence>
<comment type="catalytic activity">
    <reaction evidence="12">
        <text>(R)-2-hydroxyglutarate + NAD(+) = 2-oxoglutarate + NADH + H(+)</text>
        <dbReference type="Rhea" id="RHEA:49612"/>
        <dbReference type="ChEBI" id="CHEBI:15378"/>
        <dbReference type="ChEBI" id="CHEBI:15801"/>
        <dbReference type="ChEBI" id="CHEBI:16810"/>
        <dbReference type="ChEBI" id="CHEBI:57540"/>
        <dbReference type="ChEBI" id="CHEBI:57945"/>
        <dbReference type="EC" id="1.1.1.399"/>
    </reaction>
</comment>
<evidence type="ECO:0000256" key="8">
    <source>
        <dbReference type="ARBA" id="ARBA00023002"/>
    </source>
</evidence>
<comment type="similarity">
    <text evidence="3">Belongs to the D-isomer specific 2-hydroxyacid dehydrogenase family.</text>
</comment>
<evidence type="ECO:0000256" key="13">
    <source>
        <dbReference type="ARBA" id="ARBA00048731"/>
    </source>
</evidence>
<protein>
    <recommendedName>
        <fullName evidence="11">2-oxoglutarate reductase</fullName>
        <ecNumber evidence="4">1.1.1.399</ecNumber>
        <ecNumber evidence="5">1.1.1.95</ecNumber>
    </recommendedName>
</protein>
<dbReference type="GO" id="GO:0051287">
    <property type="term" value="F:NAD binding"/>
    <property type="evidence" value="ECO:0007669"/>
    <property type="project" value="InterPro"/>
</dbReference>
<organism evidence="17 18">
    <name type="scientific">Vanrija humicola</name>
    <name type="common">Yeast</name>
    <name type="synonym">Cryptococcus humicola</name>
    <dbReference type="NCBI Taxonomy" id="5417"/>
    <lineage>
        <taxon>Eukaryota</taxon>
        <taxon>Fungi</taxon>
        <taxon>Dikarya</taxon>
        <taxon>Basidiomycota</taxon>
        <taxon>Agaricomycotina</taxon>
        <taxon>Tremellomycetes</taxon>
        <taxon>Trichosporonales</taxon>
        <taxon>Trichosporonaceae</taxon>
        <taxon>Vanrija</taxon>
    </lineage>
</organism>
<dbReference type="CDD" id="cd12176">
    <property type="entry name" value="PGDH_3"/>
    <property type="match status" value="1"/>
</dbReference>
<dbReference type="EMBL" id="QKWK01000018">
    <property type="protein sequence ID" value="TXT03870.1"/>
    <property type="molecule type" value="Genomic_DNA"/>
</dbReference>
<dbReference type="Pfam" id="PF00389">
    <property type="entry name" value="2-Hacid_dh"/>
    <property type="match status" value="1"/>
</dbReference>
<dbReference type="GO" id="GO:0004617">
    <property type="term" value="F:phosphoglycerate dehydrogenase activity"/>
    <property type="evidence" value="ECO:0007669"/>
    <property type="project" value="UniProtKB-EC"/>
</dbReference>
<dbReference type="PROSITE" id="PS00670">
    <property type="entry name" value="D_2_HYDROXYACID_DH_2"/>
    <property type="match status" value="1"/>
</dbReference>
<dbReference type="SUPFAM" id="SSF51735">
    <property type="entry name" value="NAD(P)-binding Rossmann-fold domains"/>
    <property type="match status" value="1"/>
</dbReference>
<dbReference type="GO" id="GO:0061759">
    <property type="term" value="F:2-oxoglutarate reductase activity"/>
    <property type="evidence" value="ECO:0007669"/>
    <property type="project" value="UniProtKB-ARBA"/>
</dbReference>
<evidence type="ECO:0000256" key="2">
    <source>
        <dbReference type="ARBA" id="ARBA00005216"/>
    </source>
</evidence>
<dbReference type="PANTHER" id="PTHR42789:SF1">
    <property type="entry name" value="D-ISOMER SPECIFIC 2-HYDROXYACID DEHYDROGENASE FAMILY PROTEIN (AFU_ORTHOLOGUE AFUA_6G10090)"/>
    <property type="match status" value="1"/>
</dbReference>
<dbReference type="PANTHER" id="PTHR42789">
    <property type="entry name" value="D-ISOMER SPECIFIC 2-HYDROXYACID DEHYDROGENASE FAMILY PROTEIN (AFU_ORTHOLOGUE AFUA_6G10090)"/>
    <property type="match status" value="1"/>
</dbReference>
<dbReference type="InterPro" id="IPR045865">
    <property type="entry name" value="ACT-like_dom_sf"/>
</dbReference>
<feature type="compositionally biased region" description="Low complexity" evidence="14">
    <location>
        <begin position="18"/>
        <end position="29"/>
    </location>
</feature>
<comment type="catalytic activity">
    <reaction evidence="13">
        <text>(2R)-3-phosphoglycerate + NAD(+) = 3-phosphooxypyruvate + NADH + H(+)</text>
        <dbReference type="Rhea" id="RHEA:12641"/>
        <dbReference type="ChEBI" id="CHEBI:15378"/>
        <dbReference type="ChEBI" id="CHEBI:18110"/>
        <dbReference type="ChEBI" id="CHEBI:57540"/>
        <dbReference type="ChEBI" id="CHEBI:57945"/>
        <dbReference type="ChEBI" id="CHEBI:58272"/>
        <dbReference type="EC" id="1.1.1.95"/>
    </reaction>
</comment>
<dbReference type="InterPro" id="IPR029753">
    <property type="entry name" value="D-isomer_DH_CS"/>
</dbReference>
<dbReference type="Gene3D" id="3.40.50.720">
    <property type="entry name" value="NAD(P)-binding Rossmann-like Domain"/>
    <property type="match status" value="2"/>
</dbReference>
<evidence type="ECO:0000256" key="7">
    <source>
        <dbReference type="ARBA" id="ARBA00022605"/>
    </source>
</evidence>
<evidence type="ECO:0000256" key="14">
    <source>
        <dbReference type="SAM" id="MobiDB-lite"/>
    </source>
</evidence>
<keyword evidence="9" id="KW-0520">NAD</keyword>
<dbReference type="AlphaFoldDB" id="A0A7D8V268"/>
<feature type="domain" description="D-isomer specific 2-hydroxyacid dehydrogenase catalytic" evidence="15">
    <location>
        <begin position="105"/>
        <end position="423"/>
    </location>
</feature>
<gene>
    <name evidence="17" type="ORF">VHUM_04293</name>
</gene>
<feature type="domain" description="D-isomer specific 2-hydroxyacid dehydrogenase NAD-binding" evidence="16">
    <location>
        <begin position="208"/>
        <end position="391"/>
    </location>
</feature>
<dbReference type="FunFam" id="3.30.70.260:FF:000036">
    <property type="entry name" value="D-3-phosphoglycerate dehydrogenase"/>
    <property type="match status" value="1"/>
</dbReference>
<dbReference type="Gene3D" id="3.30.70.260">
    <property type="match status" value="1"/>
</dbReference>
<dbReference type="InterPro" id="IPR006140">
    <property type="entry name" value="D-isomer_DH_NAD-bd"/>
</dbReference>
<keyword evidence="8" id="KW-0560">Oxidoreductase</keyword>
<evidence type="ECO:0000256" key="4">
    <source>
        <dbReference type="ARBA" id="ARBA00013001"/>
    </source>
</evidence>
<comment type="caution">
    <text evidence="17">The sequence shown here is derived from an EMBL/GenBank/DDBJ whole genome shotgun (WGS) entry which is preliminary data.</text>
</comment>
<dbReference type="EC" id="1.1.1.95" evidence="5"/>
<evidence type="ECO:0000259" key="16">
    <source>
        <dbReference type="Pfam" id="PF02826"/>
    </source>
</evidence>
<evidence type="ECO:0000313" key="17">
    <source>
        <dbReference type="EMBL" id="TXT03870.1"/>
    </source>
</evidence>
<sequence length="511" mass="55164">MSAPKTINRRASVSASEPIRNIPIPTNPRGVPEAAFSTSPTANTGALSTSPRLATSPSASLGSSFADRHQRNVRTLHAYLPNSFPVPEEDEGTATPTRQGKVKLLLVENISLDAANFLKKQGYEVDHLTKALTEAELLAKLPEYHAIGIRSKTKITAKVIDACPNLLAIGCFCIGTNQVDLTHAAKRGIVVFNSPFSNSRSVAELVIGEIISLSRQLIDRASELRAGIWNKVSKGCWEIRGKTLGIVGYGHIGSQLSVLAESFGMSVIYYDVLPIMPLGTARQVDTLEELLNNADFVSLHVPEIPDTIGMIGAEQFAQMKDGAFFINNARGKVVDLAALADAIESKKLAGAAVDVFPREPGSNGPGFNDDLGEFIPRLRKLPNLIMTPHIGGSTEEAQRAIGSEVATALTRYLNFGTSLGSVNFPEVDLRAISIDDERHIRVCHVHRNEPGVLRAINAILGSHNIEKQFSDSKGDIAYLMADISGVGIEEVKDIYEAIKGTRANILTRLLY</sequence>
<dbReference type="NCBIfam" id="NF008759">
    <property type="entry name" value="PRK11790.1"/>
    <property type="match status" value="1"/>
</dbReference>
<evidence type="ECO:0000256" key="11">
    <source>
        <dbReference type="ARBA" id="ARBA00030455"/>
    </source>
</evidence>
<evidence type="ECO:0000256" key="5">
    <source>
        <dbReference type="ARBA" id="ARBA00013143"/>
    </source>
</evidence>
<evidence type="ECO:0000256" key="1">
    <source>
        <dbReference type="ARBA" id="ARBA00003800"/>
    </source>
</evidence>
<dbReference type="PROSITE" id="PS00065">
    <property type="entry name" value="D_2_HYDROXYACID_DH_1"/>
    <property type="match status" value="1"/>
</dbReference>
<dbReference type="Pfam" id="PF02826">
    <property type="entry name" value="2-Hacid_dh_C"/>
    <property type="match status" value="1"/>
</dbReference>
<evidence type="ECO:0000313" key="18">
    <source>
        <dbReference type="Proteomes" id="UP000473826"/>
    </source>
</evidence>
<dbReference type="EC" id="1.1.1.399" evidence="4"/>
<dbReference type="InterPro" id="IPR029752">
    <property type="entry name" value="D-isomer_DH_CS1"/>
</dbReference>
<keyword evidence="18" id="KW-1185">Reference proteome</keyword>
<dbReference type="InterPro" id="IPR036291">
    <property type="entry name" value="NAD(P)-bd_dom_sf"/>
</dbReference>
<comment type="pathway">
    <text evidence="2">Amino-acid biosynthesis; L-serine biosynthesis; L-serine from 3-phospho-D-glycerate: step 1/3.</text>
</comment>
<keyword evidence="6" id="KW-0597">Phosphoprotein</keyword>
<evidence type="ECO:0000256" key="9">
    <source>
        <dbReference type="ARBA" id="ARBA00023027"/>
    </source>
</evidence>
<reference evidence="17 18" key="1">
    <citation type="journal article" date="2019" name="PLoS Genet.">
        <title>Convergent evolution of linked mating-type loci in basidiomycete fungi.</title>
        <authorList>
            <person name="Sun S."/>
            <person name="Coelho M.A."/>
            <person name="Heitman J."/>
            <person name="Nowrousian M."/>
        </authorList>
    </citation>
    <scope>NUCLEOTIDE SEQUENCE [LARGE SCALE GENOMIC DNA]</scope>
    <source>
        <strain evidence="17 18">CBS 4282</strain>
    </source>
</reference>
<feature type="region of interest" description="Disordered" evidence="14">
    <location>
        <begin position="1"/>
        <end position="65"/>
    </location>
</feature>
<dbReference type="SUPFAM" id="SSF55021">
    <property type="entry name" value="ACT-like"/>
    <property type="match status" value="1"/>
</dbReference>
<keyword evidence="7" id="KW-0028">Amino-acid biosynthesis</keyword>
<dbReference type="InterPro" id="IPR006139">
    <property type="entry name" value="D-isomer_2_OHA_DH_cat_dom"/>
</dbReference>
<dbReference type="InterPro" id="IPR050857">
    <property type="entry name" value="D-2-hydroxyacid_DH"/>
</dbReference>
<dbReference type="OrthoDB" id="1621027at2759"/>
<feature type="compositionally biased region" description="Polar residues" evidence="14">
    <location>
        <begin position="36"/>
        <end position="63"/>
    </location>
</feature>
<proteinExistence type="inferred from homology"/>
<keyword evidence="10" id="KW-0718">Serine biosynthesis</keyword>
<name>A0A7D8V268_VANHU</name>
<dbReference type="PROSITE" id="PS00671">
    <property type="entry name" value="D_2_HYDROXYACID_DH_3"/>
    <property type="match status" value="1"/>
</dbReference>
<dbReference type="GO" id="GO:0006564">
    <property type="term" value="P:L-serine biosynthetic process"/>
    <property type="evidence" value="ECO:0007669"/>
    <property type="project" value="UniProtKB-KW"/>
</dbReference>
<evidence type="ECO:0000256" key="10">
    <source>
        <dbReference type="ARBA" id="ARBA00023299"/>
    </source>
</evidence>
<comment type="function">
    <text evidence="1">Catalyzes the reversible oxidation of 3-phospho-D-glycerate to 3-phosphonooxypyruvate, the first step of the phosphorylated L-serine biosynthesis pathway. Also catalyzes the reversible oxidation of 2-hydroxyglutarate to 2-oxoglutarate.</text>
</comment>
<evidence type="ECO:0000256" key="6">
    <source>
        <dbReference type="ARBA" id="ARBA00022553"/>
    </source>
</evidence>